<organism evidence="2 3">
    <name type="scientific">Dentiscutata erythropus</name>
    <dbReference type="NCBI Taxonomy" id="1348616"/>
    <lineage>
        <taxon>Eukaryota</taxon>
        <taxon>Fungi</taxon>
        <taxon>Fungi incertae sedis</taxon>
        <taxon>Mucoromycota</taxon>
        <taxon>Glomeromycotina</taxon>
        <taxon>Glomeromycetes</taxon>
        <taxon>Diversisporales</taxon>
        <taxon>Gigasporaceae</taxon>
        <taxon>Dentiscutata</taxon>
    </lineage>
</organism>
<comment type="caution">
    <text evidence="2">The sequence shown here is derived from an EMBL/GenBank/DDBJ whole genome shotgun (WGS) entry which is preliminary data.</text>
</comment>
<protein>
    <submittedName>
        <fullName evidence="2">21676_t:CDS:1</fullName>
    </submittedName>
</protein>
<evidence type="ECO:0000256" key="1">
    <source>
        <dbReference type="SAM" id="SignalP"/>
    </source>
</evidence>
<reference evidence="2" key="1">
    <citation type="submission" date="2021-06" db="EMBL/GenBank/DDBJ databases">
        <authorList>
            <person name="Kallberg Y."/>
            <person name="Tangrot J."/>
            <person name="Rosling A."/>
        </authorList>
    </citation>
    <scope>NUCLEOTIDE SEQUENCE</scope>
    <source>
        <strain evidence="2">MA453B</strain>
    </source>
</reference>
<feature type="non-terminal residue" evidence="2">
    <location>
        <position position="148"/>
    </location>
</feature>
<dbReference type="EMBL" id="CAJVPY010017192">
    <property type="protein sequence ID" value="CAG8760794.1"/>
    <property type="molecule type" value="Genomic_DNA"/>
</dbReference>
<gene>
    <name evidence="2" type="ORF">DERYTH_LOCUS17798</name>
</gene>
<dbReference type="AlphaFoldDB" id="A0A9N9J1M3"/>
<accession>A0A9N9J1M3</accession>
<dbReference type="Proteomes" id="UP000789405">
    <property type="component" value="Unassembled WGS sequence"/>
</dbReference>
<feature type="chain" id="PRO_5040282805" evidence="1">
    <location>
        <begin position="19"/>
        <end position="148"/>
    </location>
</feature>
<feature type="signal peptide" evidence="1">
    <location>
        <begin position="1"/>
        <end position="18"/>
    </location>
</feature>
<name>A0A9N9J1M3_9GLOM</name>
<keyword evidence="3" id="KW-1185">Reference proteome</keyword>
<evidence type="ECO:0000313" key="3">
    <source>
        <dbReference type="Proteomes" id="UP000789405"/>
    </source>
</evidence>
<keyword evidence="1" id="KW-0732">Signal</keyword>
<sequence>MYLVPPFIFLILLYEVETAFRNYGDRYILTILTLCPICAKEIIHAAWCQECANTYFKKNFINWTSGNQRIDEIIKDAQINSKIPEDFIEWIPYEQFENIEKVCHGGFGTIYSGYWTQGPLNMISNEFKRTGETHVALKSGISSEHLEE</sequence>
<evidence type="ECO:0000313" key="2">
    <source>
        <dbReference type="EMBL" id="CAG8760794.1"/>
    </source>
</evidence>
<proteinExistence type="predicted"/>
<dbReference type="OrthoDB" id="2423203at2759"/>